<dbReference type="GO" id="GO:0005743">
    <property type="term" value="C:mitochondrial inner membrane"/>
    <property type="evidence" value="ECO:0007669"/>
    <property type="project" value="UniProtKB-SubCell"/>
</dbReference>
<evidence type="ECO:0000256" key="8">
    <source>
        <dbReference type="ARBA" id="ARBA00022989"/>
    </source>
</evidence>
<evidence type="ECO:0000256" key="12">
    <source>
        <dbReference type="RuleBase" id="RU003651"/>
    </source>
</evidence>
<dbReference type="STRING" id="1341132.A0A3F3PIE1"/>
<evidence type="ECO:0000256" key="11">
    <source>
        <dbReference type="ARBA" id="ARBA00048778"/>
    </source>
</evidence>
<evidence type="ECO:0000313" key="17">
    <source>
        <dbReference type="Proteomes" id="UP000253729"/>
    </source>
</evidence>
<comment type="catalytic activity">
    <reaction evidence="11">
        <text>ATP + H2O = ADP + phosphate + H(+)</text>
        <dbReference type="Rhea" id="RHEA:13065"/>
        <dbReference type="ChEBI" id="CHEBI:15377"/>
        <dbReference type="ChEBI" id="CHEBI:15378"/>
        <dbReference type="ChEBI" id="CHEBI:30616"/>
        <dbReference type="ChEBI" id="CHEBI:43474"/>
        <dbReference type="ChEBI" id="CHEBI:456216"/>
    </reaction>
    <physiologicalReaction direction="left-to-right" evidence="11">
        <dbReference type="Rhea" id="RHEA:13066"/>
    </physiologicalReaction>
</comment>
<evidence type="ECO:0000313" key="16">
    <source>
        <dbReference type="EMBL" id="RDH26701.1"/>
    </source>
</evidence>
<dbReference type="InterPro" id="IPR057495">
    <property type="entry name" value="AAA_lid_BCS1"/>
</dbReference>
<feature type="domain" description="AAA+ ATPase" evidence="14">
    <location>
        <begin position="236"/>
        <end position="390"/>
    </location>
</feature>
<keyword evidence="8 13" id="KW-1133">Transmembrane helix</keyword>
<comment type="similarity">
    <text evidence="2">Belongs to the AAA ATPase family. BCS1 subfamily.</text>
</comment>
<dbReference type="RefSeq" id="XP_026619723.1">
    <property type="nucleotide sequence ID" value="XM_026775144.1"/>
</dbReference>
<keyword evidence="10 13" id="KW-0472">Membrane</keyword>
<feature type="transmembrane region" description="Helical" evidence="13">
    <location>
        <begin position="30"/>
        <end position="52"/>
    </location>
</feature>
<dbReference type="GeneID" id="38143500"/>
<gene>
    <name evidence="16" type="ORF">BDQ94DRAFT_186424</name>
</gene>
<evidence type="ECO:0000256" key="7">
    <source>
        <dbReference type="ARBA" id="ARBA00022840"/>
    </source>
</evidence>
<evidence type="ECO:0000256" key="4">
    <source>
        <dbReference type="ARBA" id="ARBA00022741"/>
    </source>
</evidence>
<dbReference type="GO" id="GO:0016887">
    <property type="term" value="F:ATP hydrolysis activity"/>
    <property type="evidence" value="ECO:0007669"/>
    <property type="project" value="InterPro"/>
</dbReference>
<evidence type="ECO:0000256" key="1">
    <source>
        <dbReference type="ARBA" id="ARBA00004434"/>
    </source>
</evidence>
<dbReference type="SMART" id="SM01024">
    <property type="entry name" value="BCS1_N"/>
    <property type="match status" value="1"/>
</dbReference>
<sequence>MVPADVLLETLVPGYRLLARSLPSYFHVDITSYLLVFAGNLAFWAYAMPLFWDRFQSLLLLFSTSVEIGYHDDFTLSHTLRFVAGTRINFATLWDDTKEDERDLSEADQLRFENDPRPFWIKRTELNNLRIIRYTPAPAQTHYFTYRGCLIALRRQPYKDAGSPWVASMEKLYFYAAPWKKDVLKDLLYSIQKASSEHDKRRVVVKRGLKLKSDFQWTRMASKKPRPLSTSRGLPYRRGYLFYGPPGTGKSSLCFAIASLVQPEIFMVSLSASDLDENGLALLFQSLPNRCIVLFEDVDQAGIRKRDTDIPLSRNRCETDEITDCDGLERHGSERRSSKITLSALLNVIDGVSAQEGRILIMTTNHIEKLDGALLRPGRVDMRVPFHHVDSSAIQQLFLSFFLKPTDTLVMDGTELFNSTDSPSPAARPDWDIEDIMKLALAFGDKVPQDRYTAAEVQNYLLLHKNDPKSAVRDVADGFCKIWCSSSSKVCVCGIRAVRVT</sequence>
<evidence type="ECO:0000256" key="10">
    <source>
        <dbReference type="ARBA" id="ARBA00023136"/>
    </source>
</evidence>
<name>A0A3F3PIE1_9EURO</name>
<keyword evidence="7 12" id="KW-0067">ATP-binding</keyword>
<evidence type="ECO:0000259" key="14">
    <source>
        <dbReference type="SMART" id="SM00382"/>
    </source>
</evidence>
<evidence type="ECO:0000256" key="2">
    <source>
        <dbReference type="ARBA" id="ARBA00007448"/>
    </source>
</evidence>
<keyword evidence="6 16" id="KW-0378">Hydrolase</keyword>
<dbReference type="PROSITE" id="PS00674">
    <property type="entry name" value="AAA"/>
    <property type="match status" value="1"/>
</dbReference>
<dbReference type="SUPFAM" id="SSF52540">
    <property type="entry name" value="P-loop containing nucleoside triphosphate hydrolases"/>
    <property type="match status" value="1"/>
</dbReference>
<keyword evidence="17" id="KW-1185">Reference proteome</keyword>
<dbReference type="InterPro" id="IPR027417">
    <property type="entry name" value="P-loop_NTPase"/>
</dbReference>
<keyword evidence="3 13" id="KW-0812">Transmembrane</keyword>
<dbReference type="Pfam" id="PF25426">
    <property type="entry name" value="AAA_lid_BCS1"/>
    <property type="match status" value="1"/>
</dbReference>
<reference evidence="16 17" key="1">
    <citation type="submission" date="2018-07" db="EMBL/GenBank/DDBJ databases">
        <title>The genomes of Aspergillus section Nigri reveals drivers in fungal speciation.</title>
        <authorList>
            <consortium name="DOE Joint Genome Institute"/>
            <person name="Vesth T.C."/>
            <person name="Nybo J."/>
            <person name="Theobald S."/>
            <person name="Brandl J."/>
            <person name="Frisvad J.C."/>
            <person name="Nielsen K.F."/>
            <person name="Lyhne E.K."/>
            <person name="Kogle M.E."/>
            <person name="Kuo A."/>
            <person name="Riley R."/>
            <person name="Clum A."/>
            <person name="Nolan M."/>
            <person name="Lipzen A."/>
            <person name="Salamov A."/>
            <person name="Henrissat B."/>
            <person name="Wiebenga A."/>
            <person name="De vries R.P."/>
            <person name="Grigoriev I.V."/>
            <person name="Mortensen U.H."/>
            <person name="Andersen M.R."/>
            <person name="Baker S.E."/>
        </authorList>
    </citation>
    <scope>NUCLEOTIDE SEQUENCE [LARGE SCALE GENOMIC DNA]</scope>
    <source>
        <strain evidence="16 17">CBS 139.54b</strain>
    </source>
</reference>
<dbReference type="Pfam" id="PF08740">
    <property type="entry name" value="BCS1_N"/>
    <property type="match status" value="1"/>
</dbReference>
<dbReference type="AlphaFoldDB" id="A0A3F3PIE1"/>
<evidence type="ECO:0000256" key="3">
    <source>
        <dbReference type="ARBA" id="ARBA00022692"/>
    </source>
</evidence>
<dbReference type="Pfam" id="PF00004">
    <property type="entry name" value="AAA"/>
    <property type="match status" value="1"/>
</dbReference>
<dbReference type="Gene3D" id="3.40.50.300">
    <property type="entry name" value="P-loop containing nucleotide triphosphate hydrolases"/>
    <property type="match status" value="1"/>
</dbReference>
<accession>A0A3F3PIE1</accession>
<evidence type="ECO:0000256" key="5">
    <source>
        <dbReference type="ARBA" id="ARBA00022792"/>
    </source>
</evidence>
<dbReference type="PANTHER" id="PTHR23070">
    <property type="entry name" value="BCS1 AAA-TYPE ATPASE"/>
    <property type="match status" value="1"/>
</dbReference>
<evidence type="ECO:0000259" key="15">
    <source>
        <dbReference type="SMART" id="SM01024"/>
    </source>
</evidence>
<dbReference type="Proteomes" id="UP000253729">
    <property type="component" value="Unassembled WGS sequence"/>
</dbReference>
<feature type="domain" description="BCS1 N-terminal" evidence="15">
    <location>
        <begin position="35"/>
        <end position="231"/>
    </location>
</feature>
<keyword evidence="4 12" id="KW-0547">Nucleotide-binding</keyword>
<dbReference type="GO" id="GO:0005524">
    <property type="term" value="F:ATP binding"/>
    <property type="evidence" value="ECO:0007669"/>
    <property type="project" value="UniProtKB-KW"/>
</dbReference>
<dbReference type="InterPro" id="IPR003960">
    <property type="entry name" value="ATPase_AAA_CS"/>
</dbReference>
<organism evidence="16 17">
    <name type="scientific">Aspergillus welwitschiae</name>
    <dbReference type="NCBI Taxonomy" id="1341132"/>
    <lineage>
        <taxon>Eukaryota</taxon>
        <taxon>Fungi</taxon>
        <taxon>Dikarya</taxon>
        <taxon>Ascomycota</taxon>
        <taxon>Pezizomycotina</taxon>
        <taxon>Eurotiomycetes</taxon>
        <taxon>Eurotiomycetidae</taxon>
        <taxon>Eurotiales</taxon>
        <taxon>Aspergillaceae</taxon>
        <taxon>Aspergillus</taxon>
        <taxon>Aspergillus subgen. Circumdati</taxon>
    </lineage>
</organism>
<evidence type="ECO:0000256" key="9">
    <source>
        <dbReference type="ARBA" id="ARBA00023128"/>
    </source>
</evidence>
<keyword evidence="9" id="KW-0496">Mitochondrion</keyword>
<dbReference type="InterPro" id="IPR003593">
    <property type="entry name" value="AAA+_ATPase"/>
</dbReference>
<comment type="subcellular location">
    <subcellularLocation>
        <location evidence="1">Mitochondrion inner membrane</location>
        <topology evidence="1">Single-pass membrane protein</topology>
    </subcellularLocation>
</comment>
<proteinExistence type="inferred from homology"/>
<dbReference type="InterPro" id="IPR050747">
    <property type="entry name" value="Mitochondrial_chaperone_BCS1"/>
</dbReference>
<dbReference type="InterPro" id="IPR014851">
    <property type="entry name" value="BCS1_N"/>
</dbReference>
<keyword evidence="5" id="KW-0999">Mitochondrion inner membrane</keyword>
<dbReference type="InterPro" id="IPR003959">
    <property type="entry name" value="ATPase_AAA_core"/>
</dbReference>
<evidence type="ECO:0000256" key="6">
    <source>
        <dbReference type="ARBA" id="ARBA00022801"/>
    </source>
</evidence>
<protein>
    <submittedName>
        <fullName evidence="16">P-loop containing nucleoside triphosphate hydrolase protein</fullName>
    </submittedName>
</protein>
<dbReference type="EMBL" id="KZ852123">
    <property type="protein sequence ID" value="RDH26701.1"/>
    <property type="molecule type" value="Genomic_DNA"/>
</dbReference>
<dbReference type="SMART" id="SM00382">
    <property type="entry name" value="AAA"/>
    <property type="match status" value="1"/>
</dbReference>
<evidence type="ECO:0000256" key="13">
    <source>
        <dbReference type="SAM" id="Phobius"/>
    </source>
</evidence>